<dbReference type="EMBL" id="LC625835">
    <property type="protein sequence ID" value="BCU03728.1"/>
    <property type="molecule type" value="Genomic_DNA"/>
</dbReference>
<dbReference type="Proteomes" id="UP001253637">
    <property type="component" value="Segment"/>
</dbReference>
<name>A0A811BPC2_9VIRU</name>
<organism evidence="1 2">
    <name type="scientific">Pandoravirus japonicus</name>
    <dbReference type="NCBI Taxonomy" id="2823154"/>
    <lineage>
        <taxon>Viruses</taxon>
        <taxon>Pandoravirus</taxon>
    </lineage>
</organism>
<accession>A0A811BPC2</accession>
<evidence type="ECO:0000313" key="2">
    <source>
        <dbReference type="Proteomes" id="UP001253637"/>
    </source>
</evidence>
<sequence>MEADALDPLGGGRPRVRARARSGRQHGVAGAAAVKGQVHVEVRAEVVGDFDVLRGWRRHGGWLFVLGRWLSSDVGDPEDDTNRETTAGRTGPFVAHMPVIKKDEVAPFRACGGGAVPCPDASFQFFSKKKGQKDLCGTLCSFMRSVVVGLFFEDLN</sequence>
<proteinExistence type="predicted"/>
<protein>
    <submittedName>
        <fullName evidence="1">Uncharacterized protein</fullName>
    </submittedName>
</protein>
<reference evidence="1" key="1">
    <citation type="submission" date="2021-04" db="EMBL/GenBank/DDBJ databases">
        <title>Draft Genome Sequence of Pandoravirus japonicus, Isolated from the Sabaishi River of Niigata, Japan.</title>
        <authorList>
            <person name="Hosokawa N."/>
            <person name="Takahashi H."/>
            <person name="Aoki K."/>
            <person name="Takemura M."/>
        </authorList>
    </citation>
    <scope>NUCLEOTIDE SEQUENCE</scope>
</reference>
<evidence type="ECO:0000313" key="1">
    <source>
        <dbReference type="EMBL" id="BCU03728.1"/>
    </source>
</evidence>